<name>A0A0N0ZWJ9_CHRID</name>
<evidence type="ECO:0000313" key="2">
    <source>
        <dbReference type="Proteomes" id="UP000037953"/>
    </source>
</evidence>
<dbReference type="SUPFAM" id="SSF48295">
    <property type="entry name" value="TrpR-like"/>
    <property type="match status" value="1"/>
</dbReference>
<gene>
    <name evidence="1" type="ORF">AOB46_02305</name>
</gene>
<accession>A0A0N0ZWJ9</accession>
<dbReference type="Proteomes" id="UP000037953">
    <property type="component" value="Unassembled WGS sequence"/>
</dbReference>
<dbReference type="EMBL" id="LJOD01000001">
    <property type="protein sequence ID" value="KPE52848.1"/>
    <property type="molecule type" value="Genomic_DNA"/>
</dbReference>
<dbReference type="OrthoDB" id="1260127at2"/>
<comment type="caution">
    <text evidence="1">The sequence shown here is derived from an EMBL/GenBank/DDBJ whole genome shotgun (WGS) entry which is preliminary data.</text>
</comment>
<dbReference type="PATRIC" id="fig|253.9.peg.488"/>
<dbReference type="GO" id="GO:0043565">
    <property type="term" value="F:sequence-specific DNA binding"/>
    <property type="evidence" value="ECO:0007669"/>
    <property type="project" value="InterPro"/>
</dbReference>
<proteinExistence type="predicted"/>
<protein>
    <submittedName>
        <fullName evidence="1">Transposase</fullName>
    </submittedName>
</protein>
<dbReference type="InterPro" id="IPR010921">
    <property type="entry name" value="Trp_repressor/repl_initiator"/>
</dbReference>
<reference evidence="1 2" key="1">
    <citation type="journal article" date="2015" name="Genom Data">
        <title>Draft genome sequence of a multidrug-resistant Chryseobacterium indologenes isolate from Malaysia.</title>
        <authorList>
            <person name="Yu C.Y."/>
            <person name="Ang G.Y."/>
            <person name="Cheng H.J."/>
            <person name="Cheong Y.M."/>
            <person name="Yin W.F."/>
            <person name="Chan K.G."/>
        </authorList>
    </citation>
    <scope>NUCLEOTIDE SEQUENCE [LARGE SCALE GENOMIC DNA]</scope>
    <source>
        <strain evidence="1 2">CI_885</strain>
    </source>
</reference>
<evidence type="ECO:0000313" key="1">
    <source>
        <dbReference type="EMBL" id="KPE52848.1"/>
    </source>
</evidence>
<dbReference type="RefSeq" id="WP_062696415.1">
    <property type="nucleotide sequence ID" value="NZ_LJOD01000001.1"/>
</dbReference>
<sequence>MEKYSQPNYQRIYADIITRNFPHKKQECEKLLGKKELSVINILELNKRIFGTKNTEIGKQNQKHRSYGKSDILRILDYQKTHKMNNSEVARHFGLSRNSMTKWKKVFL</sequence>
<organism evidence="1 2">
    <name type="scientific">Chryseobacterium indologenes</name>
    <name type="common">Flavobacterium indologenes</name>
    <dbReference type="NCBI Taxonomy" id="253"/>
    <lineage>
        <taxon>Bacteria</taxon>
        <taxon>Pseudomonadati</taxon>
        <taxon>Bacteroidota</taxon>
        <taxon>Flavobacteriia</taxon>
        <taxon>Flavobacteriales</taxon>
        <taxon>Weeksellaceae</taxon>
        <taxon>Chryseobacterium group</taxon>
        <taxon>Chryseobacterium</taxon>
    </lineage>
</organism>
<reference evidence="2" key="2">
    <citation type="submission" date="2015-09" db="EMBL/GenBank/DDBJ databases">
        <title>Draft genome sequence of a multidrug-resistant Chryseobacterium indologenes isolate from Malaysia.</title>
        <authorList>
            <person name="Yu C.Y."/>
            <person name="Ang G.Y."/>
            <person name="Chan K.-G."/>
        </authorList>
    </citation>
    <scope>NUCLEOTIDE SEQUENCE [LARGE SCALE GENOMIC DNA]</scope>
    <source>
        <strain evidence="2">CI_885</strain>
    </source>
</reference>
<dbReference type="AlphaFoldDB" id="A0A0N0ZWJ9"/>